<organism evidence="10 11">
    <name type="scientific">Caulochytrium protostelioides</name>
    <dbReference type="NCBI Taxonomy" id="1555241"/>
    <lineage>
        <taxon>Eukaryota</taxon>
        <taxon>Fungi</taxon>
        <taxon>Fungi incertae sedis</taxon>
        <taxon>Chytridiomycota</taxon>
        <taxon>Chytridiomycota incertae sedis</taxon>
        <taxon>Chytridiomycetes</taxon>
        <taxon>Caulochytriales</taxon>
        <taxon>Caulochytriaceae</taxon>
        <taxon>Caulochytrium</taxon>
    </lineage>
</organism>
<gene>
    <name evidence="10" type="ORF">CXG81DRAFT_8775</name>
</gene>
<dbReference type="InterPro" id="IPR005982">
    <property type="entry name" value="Thioredox_Rdtase"/>
</dbReference>
<reference evidence="11" key="1">
    <citation type="journal article" date="2018" name="Nat. Microbiol.">
        <title>Leveraging single-cell genomics to expand the fungal tree of life.</title>
        <authorList>
            <person name="Ahrendt S.R."/>
            <person name="Quandt C.A."/>
            <person name="Ciobanu D."/>
            <person name="Clum A."/>
            <person name="Salamov A."/>
            <person name="Andreopoulos B."/>
            <person name="Cheng J.F."/>
            <person name="Woyke T."/>
            <person name="Pelin A."/>
            <person name="Henrissat B."/>
            <person name="Reynolds N.K."/>
            <person name="Benny G.L."/>
            <person name="Smith M.E."/>
            <person name="James T.Y."/>
            <person name="Grigoriev I.V."/>
        </authorList>
    </citation>
    <scope>NUCLEOTIDE SEQUENCE [LARGE SCALE GENOMIC DNA]</scope>
    <source>
        <strain evidence="11">ATCC 52028</strain>
    </source>
</reference>
<evidence type="ECO:0000256" key="3">
    <source>
        <dbReference type="ARBA" id="ARBA00022827"/>
    </source>
</evidence>
<dbReference type="PRINTS" id="PR00469">
    <property type="entry name" value="PNDRDTASEII"/>
</dbReference>
<evidence type="ECO:0000313" key="11">
    <source>
        <dbReference type="Proteomes" id="UP000274922"/>
    </source>
</evidence>
<evidence type="ECO:0000256" key="6">
    <source>
        <dbReference type="ARBA" id="ARBA00023284"/>
    </source>
</evidence>
<evidence type="ECO:0000256" key="5">
    <source>
        <dbReference type="ARBA" id="ARBA00023157"/>
    </source>
</evidence>
<dbReference type="Gene3D" id="3.50.50.60">
    <property type="entry name" value="FAD/NAD(P)-binding domain"/>
    <property type="match status" value="2"/>
</dbReference>
<evidence type="ECO:0000313" key="10">
    <source>
        <dbReference type="EMBL" id="RKP04040.1"/>
    </source>
</evidence>
<dbReference type="InterPro" id="IPR008255">
    <property type="entry name" value="Pyr_nucl-diS_OxRdtase_2_AS"/>
</dbReference>
<dbReference type="GO" id="GO:0005737">
    <property type="term" value="C:cytoplasm"/>
    <property type="evidence" value="ECO:0007669"/>
    <property type="project" value="InterPro"/>
</dbReference>
<dbReference type="PANTHER" id="PTHR48105">
    <property type="entry name" value="THIOREDOXIN REDUCTASE 1-RELATED-RELATED"/>
    <property type="match status" value="1"/>
</dbReference>
<comment type="cofactor">
    <cofactor evidence="8">
        <name>FAD</name>
        <dbReference type="ChEBI" id="CHEBI:57692"/>
    </cofactor>
    <text evidence="8">Binds 1 FAD per subunit.</text>
</comment>
<dbReference type="EMBL" id="ML014114">
    <property type="protein sequence ID" value="RKP04040.1"/>
    <property type="molecule type" value="Genomic_DNA"/>
</dbReference>
<dbReference type="STRING" id="1555241.A0A4P9XFU6"/>
<dbReference type="GO" id="GO:0019430">
    <property type="term" value="P:removal of superoxide radicals"/>
    <property type="evidence" value="ECO:0007669"/>
    <property type="project" value="UniProtKB-UniRule"/>
</dbReference>
<dbReference type="OrthoDB" id="371245at2759"/>
<keyword evidence="5" id="KW-1015">Disulfide bond</keyword>
<dbReference type="InterPro" id="IPR050097">
    <property type="entry name" value="Ferredoxin-NADP_redctase_2"/>
</dbReference>
<comment type="catalytic activity">
    <reaction evidence="7">
        <text>[thioredoxin]-dithiol + NADP(+) = [thioredoxin]-disulfide + NADPH + H(+)</text>
        <dbReference type="Rhea" id="RHEA:20345"/>
        <dbReference type="Rhea" id="RHEA-COMP:10698"/>
        <dbReference type="Rhea" id="RHEA-COMP:10700"/>
        <dbReference type="ChEBI" id="CHEBI:15378"/>
        <dbReference type="ChEBI" id="CHEBI:29950"/>
        <dbReference type="ChEBI" id="CHEBI:50058"/>
        <dbReference type="ChEBI" id="CHEBI:57783"/>
        <dbReference type="ChEBI" id="CHEBI:58349"/>
        <dbReference type="EC" id="1.8.1.9"/>
    </reaction>
</comment>
<keyword evidence="6 7" id="KW-0676">Redox-active center</keyword>
<keyword evidence="3 7" id="KW-0274">FAD</keyword>
<name>A0A4P9XFU6_9FUNG</name>
<evidence type="ECO:0000256" key="2">
    <source>
        <dbReference type="ARBA" id="ARBA00022630"/>
    </source>
</evidence>
<dbReference type="Pfam" id="PF07992">
    <property type="entry name" value="Pyr_redox_2"/>
    <property type="match status" value="1"/>
</dbReference>
<dbReference type="NCBIfam" id="TIGR01292">
    <property type="entry name" value="TRX_reduct"/>
    <property type="match status" value="1"/>
</dbReference>
<dbReference type="Proteomes" id="UP000274922">
    <property type="component" value="Unassembled WGS sequence"/>
</dbReference>
<dbReference type="InterPro" id="IPR036188">
    <property type="entry name" value="FAD/NAD-bd_sf"/>
</dbReference>
<keyword evidence="2 7" id="KW-0285">Flavoprotein</keyword>
<dbReference type="AlphaFoldDB" id="A0A4P9XFU6"/>
<evidence type="ECO:0000256" key="4">
    <source>
        <dbReference type="ARBA" id="ARBA00023002"/>
    </source>
</evidence>
<feature type="domain" description="FAD/NAD(P)-binding" evidence="9">
    <location>
        <begin position="71"/>
        <end position="374"/>
    </location>
</feature>
<comment type="subunit">
    <text evidence="7">Homodimer.</text>
</comment>
<evidence type="ECO:0000256" key="1">
    <source>
        <dbReference type="ARBA" id="ARBA00009333"/>
    </source>
</evidence>
<dbReference type="EC" id="1.8.1.9" evidence="7"/>
<sequence length="390" mass="42035">MAAAAAQRARRLPWLAAAAPHGDQHSQTSAPWRRRPYPYLLLAVQCLSTEASPTEGAPAPSSSLSPSKPPRVVIIGSGPAAHTAAIYLGRAQLQPTMYEGFMAGGMAAGGQLTTTQDIENYPGFTHGIDGGLLMEQMRAQSERFGTTIVSETIARVDLRQRPFRLWREGQEHDDGAYEEADALIVATGATAKRLHLPGEERLWQKGISACAVCDGALPLFRNQPLLVVGGGDSAAEEALFLTKYASRVYVAVRRDVLRASKIMAQRLQRHPKVEILWQTQPVEAVGDALLDGVVLRSTASSTTEDRVLPVRGLFYAIGHRPNTALFKETGLTLDKDGYVVNEPGTTYTNIPGLFVAGDVADKRYRQAITAAGTGCQAALDCEHFLMETAG</sequence>
<keyword evidence="4 7" id="KW-0560">Oxidoreductase</keyword>
<dbReference type="SUPFAM" id="SSF51905">
    <property type="entry name" value="FAD/NAD(P)-binding domain"/>
    <property type="match status" value="1"/>
</dbReference>
<dbReference type="GO" id="GO:0004791">
    <property type="term" value="F:thioredoxin-disulfide reductase (NADPH) activity"/>
    <property type="evidence" value="ECO:0007669"/>
    <property type="project" value="UniProtKB-UniRule"/>
</dbReference>
<keyword evidence="8" id="KW-0521">NADP</keyword>
<protein>
    <recommendedName>
        <fullName evidence="7">Thioredoxin reductase</fullName>
        <ecNumber evidence="7">1.8.1.9</ecNumber>
    </recommendedName>
</protein>
<dbReference type="PRINTS" id="PR00368">
    <property type="entry name" value="FADPNR"/>
</dbReference>
<comment type="similarity">
    <text evidence="1 7">Belongs to the class-II pyridine nucleotide-disulfide oxidoreductase family.</text>
</comment>
<evidence type="ECO:0000259" key="9">
    <source>
        <dbReference type="Pfam" id="PF07992"/>
    </source>
</evidence>
<dbReference type="InterPro" id="IPR023753">
    <property type="entry name" value="FAD/NAD-binding_dom"/>
</dbReference>
<dbReference type="PROSITE" id="PS00573">
    <property type="entry name" value="PYRIDINE_REDOX_2"/>
    <property type="match status" value="1"/>
</dbReference>
<proteinExistence type="inferred from homology"/>
<evidence type="ECO:0000256" key="8">
    <source>
        <dbReference type="RuleBase" id="RU003881"/>
    </source>
</evidence>
<evidence type="ECO:0000256" key="7">
    <source>
        <dbReference type="RuleBase" id="RU003880"/>
    </source>
</evidence>
<accession>A0A4P9XFU6</accession>
<keyword evidence="11" id="KW-1185">Reference proteome</keyword>